<accession>A0A6H2A350</accession>
<name>A0A6H2A350_9ZZZZ</name>
<reference evidence="1" key="1">
    <citation type="submission" date="2020-03" db="EMBL/GenBank/DDBJ databases">
        <title>The deep terrestrial virosphere.</title>
        <authorList>
            <person name="Holmfeldt K."/>
            <person name="Nilsson E."/>
            <person name="Simone D."/>
            <person name="Lopez-Fernandez M."/>
            <person name="Wu X."/>
            <person name="de Brujin I."/>
            <person name="Lundin D."/>
            <person name="Andersson A."/>
            <person name="Bertilsson S."/>
            <person name="Dopson M."/>
        </authorList>
    </citation>
    <scope>NUCLEOTIDE SEQUENCE</scope>
    <source>
        <strain evidence="1">TM448A04414</strain>
    </source>
</reference>
<evidence type="ECO:0000313" key="1">
    <source>
        <dbReference type="EMBL" id="QJA54142.1"/>
    </source>
</evidence>
<dbReference type="AlphaFoldDB" id="A0A6H2A350"/>
<proteinExistence type="predicted"/>
<protein>
    <submittedName>
        <fullName evidence="1">Uncharacterized protein</fullName>
    </submittedName>
</protein>
<organism evidence="1">
    <name type="scientific">viral metagenome</name>
    <dbReference type="NCBI Taxonomy" id="1070528"/>
    <lineage>
        <taxon>unclassified sequences</taxon>
        <taxon>metagenomes</taxon>
        <taxon>organismal metagenomes</taxon>
    </lineage>
</organism>
<gene>
    <name evidence="1" type="ORF">TM448A04414_0010</name>
</gene>
<dbReference type="EMBL" id="MT144480">
    <property type="protein sequence ID" value="QJA54142.1"/>
    <property type="molecule type" value="Genomic_DNA"/>
</dbReference>
<sequence length="118" mass="13763">MNTKTTRKRLLDIAAVIAMQNTDIRLAYNEKDDSTDTNKDAAHFLKYKEKRVGRDIELYAFMAKMSSDISALVDFLDEVIIPLNLHDSIAAYAIEVWGIELLPEEHWEEWKDLFKKEE</sequence>